<dbReference type="GO" id="GO:0007062">
    <property type="term" value="P:sister chromatid cohesion"/>
    <property type="evidence" value="ECO:0007669"/>
    <property type="project" value="InterPro"/>
</dbReference>
<reference evidence="9 10" key="1">
    <citation type="submission" date="2013-08" db="EMBL/GenBank/DDBJ databases">
        <authorList>
            <person name="Weinstock G."/>
            <person name="Sodergren E."/>
            <person name="Wylie T."/>
            <person name="Fulton L."/>
            <person name="Fulton R."/>
            <person name="Fronick C."/>
            <person name="O'Laughlin M."/>
            <person name="Godfrey J."/>
            <person name="Miner T."/>
            <person name="Herter B."/>
            <person name="Appelbaum E."/>
            <person name="Cordes M."/>
            <person name="Lek S."/>
            <person name="Wollam A."/>
            <person name="Pepin K.H."/>
            <person name="Palsikar V.B."/>
            <person name="Mitreva M."/>
            <person name="Wilson R.K."/>
        </authorList>
    </citation>
    <scope>NUCLEOTIDE SEQUENCE [LARGE SCALE GENOMIC DNA]</scope>
    <source>
        <strain evidence="9 10">ATCC 12856</strain>
    </source>
</reference>
<evidence type="ECO:0000256" key="1">
    <source>
        <dbReference type="ARBA" id="ARBA00004496"/>
    </source>
</evidence>
<dbReference type="NCBIfam" id="TIGR02168">
    <property type="entry name" value="SMC_prok_B"/>
    <property type="match status" value="1"/>
</dbReference>
<keyword evidence="2 7" id="KW-0963">Cytoplasm</keyword>
<keyword evidence="4 7" id="KW-0067">ATP-binding</keyword>
<dbReference type="Gene3D" id="3.40.50.300">
    <property type="entry name" value="P-loop containing nucleotide triphosphate hydrolases"/>
    <property type="match status" value="2"/>
</dbReference>
<evidence type="ECO:0000313" key="10">
    <source>
        <dbReference type="Proteomes" id="UP000016511"/>
    </source>
</evidence>
<sequence length="1191" mass="136857">MESESMYLKRLEITGFKSFADRTELEFVPGVTAVVGPNGSGKSNISDAIRWVLGEQSAKSLRGAKMEDIIFSGSDSRKPVNFCEVSLTLDNTDQRIKMDFSEITVTRRVYRSGESEYSINRQSCRLRDIVELFMDTGVGKEAYSVIGQGRIEEILSTRSEDRRALFEEAAGIVKYKARKKEAVKKLDETEQNLVRVQDIMGEIEEQIQPLEEQAEKARSYLSLKETLAEHEIGLYVKQFDLLHSEWEEMKAFVDKLEGEQVERSASINSMDAKTADLRAFANEQDQVLEELQQRLLDVTEEGEKKEGLREVLRERLRNYSKNKQDARGKAVALNQKQEALRNAIAEAGRQVEVAGKEVARLEKELQLEQKRYMNFARFSDGDIERLKADYFDILNQMASMRNEIRHHQQAIETNRQRWERLEASNQQLIEQKESLTERRSELTQELERVSAELLESIDSFKRQMAAQKEKAEQKSRWLEALREGEHKLNSLRSRHDVMREMQADFSGFMQGVKEILKAREHGFAGIEGAVAELISVEKQHETAIEIALGGALQHVVVENETVGRQAIGLLKQRRAGRATFLPLDVIKPRQLPPGERVRVSEMKGVVGIAAELIHYEERYRNIIYNLLGSVVVTETLEQANAVARVLQYRYRIVTLEGDVVNPGGSMSGGSVQQKSNQLLGRQRQLEQLEEEIERQKRANEDIYTRLEALAVEEESWEHQQEEMRAAGEHLRLKEQEIKGLLRELDNAEKTIAERWEFFQQDQSVLDKERKQAKHRIAALEEELEELTIAEQEKQQEIEAAENSKKEKETNKEALNARITELKVQLATRKEQYEARQTEYARLDTDLQEVTTELEVTSKTLLMLDSSSATSDEEEEKLDLEIRTLRAEKERYGTHIQEQRKKRQEVQARLAQQEAETKEMRRQLKEIEDNLHKHEVKVERMDVELDNLLHKLREEYELSYEMAKESYSPPDDIDEAVKTVKGIKQRIAALGTVNLGSIQEYERLHERQEFLLSQHRDLSEAKATLYHVISDIEAEMSRRFKDTFEAIREQFQTVFTQLFGGGRADLQLSNPDNLLETGIEIVAQPPGKKLQYLALLSGGEKALTAIALLFSILRVKPVPFCVLDEVEAALDEANVNRFSQYLREFCANTQFIVVTHRRGTMEGADVLYGVTMQESGVSKLVSVRLEDETMVS</sequence>
<dbReference type="Gene3D" id="1.20.1060.20">
    <property type="match status" value="1"/>
</dbReference>
<gene>
    <name evidence="7" type="primary">smc</name>
    <name evidence="9" type="ORF">HMPREF0083_02691</name>
</gene>
<feature type="coiled-coil region" evidence="7">
    <location>
        <begin position="281"/>
        <end position="470"/>
    </location>
</feature>
<evidence type="ECO:0000256" key="7">
    <source>
        <dbReference type="HAMAP-Rule" id="MF_01894"/>
    </source>
</evidence>
<comment type="caution">
    <text evidence="9">The sequence shown here is derived from an EMBL/GenBank/DDBJ whole genome shotgun (WGS) entry which is preliminary data.</text>
</comment>
<dbReference type="InterPro" id="IPR027417">
    <property type="entry name" value="P-loop_NTPase"/>
</dbReference>
<evidence type="ECO:0000256" key="5">
    <source>
        <dbReference type="ARBA" id="ARBA00023054"/>
    </source>
</evidence>
<dbReference type="EMBL" id="AWSJ01000162">
    <property type="protein sequence ID" value="ERI09176.1"/>
    <property type="molecule type" value="Genomic_DNA"/>
</dbReference>
<keyword evidence="3 7" id="KW-0547">Nucleotide-binding</keyword>
<feature type="coiled-coil region" evidence="7">
    <location>
        <begin position="895"/>
        <end position="950"/>
    </location>
</feature>
<keyword evidence="6 7" id="KW-0238">DNA-binding</keyword>
<comment type="function">
    <text evidence="7">Required for chromosome condensation and partitioning.</text>
</comment>
<dbReference type="FunFam" id="3.40.50.300:FF:000901">
    <property type="entry name" value="Chromosome partition protein Smc"/>
    <property type="match status" value="1"/>
</dbReference>
<feature type="coiled-coil region" evidence="7">
    <location>
        <begin position="172"/>
        <end position="206"/>
    </location>
</feature>
<feature type="coiled-coil region" evidence="7">
    <location>
        <begin position="671"/>
        <end position="705"/>
    </location>
</feature>
<dbReference type="PATRIC" id="fig|649747.3.peg.2432"/>
<dbReference type="eggNOG" id="COG1196">
    <property type="taxonomic scope" value="Bacteria"/>
</dbReference>
<comment type="subcellular location">
    <subcellularLocation>
        <location evidence="1 7">Cytoplasm</location>
    </subcellularLocation>
</comment>
<dbReference type="SMART" id="SM00968">
    <property type="entry name" value="SMC_hinge"/>
    <property type="match status" value="1"/>
</dbReference>
<dbReference type="InterPro" id="IPR024704">
    <property type="entry name" value="SMC"/>
</dbReference>
<dbReference type="GO" id="GO:0016887">
    <property type="term" value="F:ATP hydrolysis activity"/>
    <property type="evidence" value="ECO:0007669"/>
    <property type="project" value="InterPro"/>
</dbReference>
<evidence type="ECO:0000256" key="3">
    <source>
        <dbReference type="ARBA" id="ARBA00022741"/>
    </source>
</evidence>
<organism evidence="9 10">
    <name type="scientific">Aneurinibacillus aneurinilyticus ATCC 12856</name>
    <dbReference type="NCBI Taxonomy" id="649747"/>
    <lineage>
        <taxon>Bacteria</taxon>
        <taxon>Bacillati</taxon>
        <taxon>Bacillota</taxon>
        <taxon>Bacilli</taxon>
        <taxon>Bacillales</taxon>
        <taxon>Paenibacillaceae</taxon>
        <taxon>Aneurinibacillus group</taxon>
        <taxon>Aneurinibacillus</taxon>
    </lineage>
</organism>
<evidence type="ECO:0000256" key="2">
    <source>
        <dbReference type="ARBA" id="ARBA00022490"/>
    </source>
</evidence>
<dbReference type="GO" id="GO:0005694">
    <property type="term" value="C:chromosome"/>
    <property type="evidence" value="ECO:0007669"/>
    <property type="project" value="InterPro"/>
</dbReference>
<proteinExistence type="inferred from homology"/>
<dbReference type="InterPro" id="IPR036277">
    <property type="entry name" value="SMC_hinge_sf"/>
</dbReference>
<keyword evidence="5 7" id="KW-0175">Coiled coil</keyword>
<dbReference type="Proteomes" id="UP000016511">
    <property type="component" value="Unassembled WGS sequence"/>
</dbReference>
<dbReference type="HOGENOM" id="CLU_001042_2_2_9"/>
<dbReference type="Gene3D" id="3.30.70.1620">
    <property type="match status" value="1"/>
</dbReference>
<feature type="coiled-coil region" evidence="7">
    <location>
        <begin position="730"/>
        <end position="831"/>
    </location>
</feature>
<evidence type="ECO:0000313" key="9">
    <source>
        <dbReference type="EMBL" id="ERI09176.1"/>
    </source>
</evidence>
<dbReference type="SUPFAM" id="SSF52540">
    <property type="entry name" value="P-loop containing nucleoside triphosphate hydrolases"/>
    <property type="match status" value="1"/>
</dbReference>
<dbReference type="GO" id="GO:0003677">
    <property type="term" value="F:DNA binding"/>
    <property type="evidence" value="ECO:0007669"/>
    <property type="project" value="UniProtKB-UniRule"/>
</dbReference>
<dbReference type="GO" id="GO:0007059">
    <property type="term" value="P:chromosome segregation"/>
    <property type="evidence" value="ECO:0007669"/>
    <property type="project" value="UniProtKB-UniRule"/>
</dbReference>
<dbReference type="GO" id="GO:0030261">
    <property type="term" value="P:chromosome condensation"/>
    <property type="evidence" value="ECO:0007669"/>
    <property type="project" value="InterPro"/>
</dbReference>
<evidence type="ECO:0000256" key="6">
    <source>
        <dbReference type="ARBA" id="ARBA00023125"/>
    </source>
</evidence>
<comment type="subunit">
    <text evidence="7">Homodimer.</text>
</comment>
<dbReference type="AlphaFoldDB" id="U1YEG2"/>
<dbReference type="GO" id="GO:0005524">
    <property type="term" value="F:ATP binding"/>
    <property type="evidence" value="ECO:0007669"/>
    <property type="project" value="UniProtKB-UniRule"/>
</dbReference>
<dbReference type="HAMAP" id="MF_01894">
    <property type="entry name" value="Smc_prok"/>
    <property type="match status" value="1"/>
</dbReference>
<name>U1YEG2_ANEAE</name>
<dbReference type="Pfam" id="PF02463">
    <property type="entry name" value="SMC_N"/>
    <property type="match status" value="2"/>
</dbReference>
<dbReference type="FunFam" id="3.40.50.300:FF:000984">
    <property type="entry name" value="Chromosome partition protein Smc"/>
    <property type="match status" value="1"/>
</dbReference>
<dbReference type="STRING" id="649747.HMPREF0083_02691"/>
<dbReference type="SUPFAM" id="SSF75553">
    <property type="entry name" value="Smc hinge domain"/>
    <property type="match status" value="1"/>
</dbReference>
<dbReference type="InterPro" id="IPR011890">
    <property type="entry name" value="SMC_prok"/>
</dbReference>
<keyword evidence="10" id="KW-1185">Reference proteome</keyword>
<accession>U1YEG2</accession>
<evidence type="ECO:0000256" key="4">
    <source>
        <dbReference type="ARBA" id="ARBA00022840"/>
    </source>
</evidence>
<comment type="similarity">
    <text evidence="7">Belongs to the SMC family.</text>
</comment>
<comment type="domain">
    <text evidence="7">Contains large globular domains required for ATP hydrolysis at each terminus and a third globular domain forming a flexible hinge near the middle of the molecule. These domains are separated by coiled-coil structures.</text>
</comment>
<dbReference type="GO" id="GO:0006260">
    <property type="term" value="P:DNA replication"/>
    <property type="evidence" value="ECO:0007669"/>
    <property type="project" value="UniProtKB-UniRule"/>
</dbReference>
<dbReference type="InterPro" id="IPR010935">
    <property type="entry name" value="SMC_hinge"/>
</dbReference>
<dbReference type="PIRSF" id="PIRSF005719">
    <property type="entry name" value="SMC"/>
    <property type="match status" value="1"/>
</dbReference>
<dbReference type="PANTHER" id="PTHR43977">
    <property type="entry name" value="STRUCTURAL MAINTENANCE OF CHROMOSOMES PROTEIN 3"/>
    <property type="match status" value="1"/>
</dbReference>
<dbReference type="CDD" id="cd03278">
    <property type="entry name" value="ABC_SMC_barmotin"/>
    <property type="match status" value="2"/>
</dbReference>
<feature type="binding site" evidence="7">
    <location>
        <begin position="37"/>
        <end position="44"/>
    </location>
    <ligand>
        <name>ATP</name>
        <dbReference type="ChEBI" id="CHEBI:30616"/>
    </ligand>
</feature>
<dbReference type="GO" id="GO:0005737">
    <property type="term" value="C:cytoplasm"/>
    <property type="evidence" value="ECO:0007669"/>
    <property type="project" value="UniProtKB-SubCell"/>
</dbReference>
<evidence type="ECO:0000259" key="8">
    <source>
        <dbReference type="SMART" id="SM00968"/>
    </source>
</evidence>
<feature type="domain" description="SMC hinge" evidence="8">
    <location>
        <begin position="524"/>
        <end position="643"/>
    </location>
</feature>
<protein>
    <recommendedName>
        <fullName evidence="7">Chromosome partition protein Smc</fullName>
    </recommendedName>
</protein>
<dbReference type="InterPro" id="IPR003395">
    <property type="entry name" value="RecF/RecN/SMC_N"/>
</dbReference>